<gene>
    <name evidence="1" type="ORF">BHO_0125704</name>
</gene>
<dbReference type="EMBL" id="CP005725">
    <property type="protein sequence ID" value="AHH13364.1"/>
    <property type="molecule type" value="Genomic_DNA"/>
</dbReference>
<dbReference type="HOGENOM" id="CLU_3266594_0_0_12"/>
<reference evidence="1" key="1">
    <citation type="submission" date="2013-04" db="EMBL/GenBank/DDBJ databases">
        <title>Comparative Genomics of Relapsing Fever Spirochetes.</title>
        <authorList>
            <person name="Schwan T.G."/>
            <person name="Raffel S.J."/>
            <person name="Porcella S.F."/>
            <person name="Martens C.A."/>
            <person name="Bruno D.P."/>
            <person name="Ricklefs S.M."/>
            <person name="Barbian K.B."/>
        </authorList>
    </citation>
    <scope>NUCLEOTIDE SEQUENCE</scope>
    <source>
        <strain evidence="1">YBT</strain>
        <plasmid evidence="1">unnamed</plasmid>
    </source>
</reference>
<accession>W5T2K5</accession>
<geneLocation type="plasmid" evidence="1">
    <name>unnamed</name>
</geneLocation>
<keyword evidence="1" id="KW-0614">Plasmid</keyword>
<proteinExistence type="predicted"/>
<dbReference type="AlphaFoldDB" id="W5T2K5"/>
<evidence type="ECO:0000313" key="1">
    <source>
        <dbReference type="EMBL" id="AHH13364.1"/>
    </source>
</evidence>
<name>W5T2K5_BORHE</name>
<protein>
    <submittedName>
        <fullName evidence="1">Uncharacterized protein</fullName>
    </submittedName>
</protein>
<organism evidence="1">
    <name type="scientific">Borrelia hermsii YBT</name>
    <dbReference type="NCBI Taxonomy" id="1313295"/>
    <lineage>
        <taxon>Bacteria</taxon>
        <taxon>Pseudomonadati</taxon>
        <taxon>Spirochaetota</taxon>
        <taxon>Spirochaetia</taxon>
        <taxon>Spirochaetales</taxon>
        <taxon>Borreliaceae</taxon>
        <taxon>Borrelia</taxon>
    </lineage>
</organism>
<dbReference type="RefSeq" id="WP_277813263.1">
    <property type="nucleotide sequence ID" value="NZ_CP005725.1"/>
</dbReference>
<sequence length="41" mass="4592">MEIVLKNNFEGLKTTKGVSIANLGIMFPNEEQDQILGEKEI</sequence>